<accession>A0A9N9F5W7</accession>
<dbReference type="Proteomes" id="UP000789405">
    <property type="component" value="Unassembled WGS sequence"/>
</dbReference>
<dbReference type="GO" id="GO:0016020">
    <property type="term" value="C:membrane"/>
    <property type="evidence" value="ECO:0007669"/>
    <property type="project" value="UniProtKB-SubCell"/>
</dbReference>
<keyword evidence="3 5" id="KW-1133">Transmembrane helix</keyword>
<feature type="transmembrane region" description="Helical" evidence="5">
    <location>
        <begin position="232"/>
        <end position="255"/>
    </location>
</feature>
<proteinExistence type="predicted"/>
<feature type="transmembrane region" description="Helical" evidence="5">
    <location>
        <begin position="341"/>
        <end position="361"/>
    </location>
</feature>
<dbReference type="PANTHER" id="PTHR16189">
    <property type="entry name" value="TRANSMEMBRANE PROTEIN 104-RELATED"/>
    <property type="match status" value="1"/>
</dbReference>
<evidence type="ECO:0000256" key="1">
    <source>
        <dbReference type="ARBA" id="ARBA00004370"/>
    </source>
</evidence>
<dbReference type="Pfam" id="PF01490">
    <property type="entry name" value="Aa_trans"/>
    <property type="match status" value="1"/>
</dbReference>
<evidence type="ECO:0000313" key="8">
    <source>
        <dbReference type="Proteomes" id="UP000789405"/>
    </source>
</evidence>
<dbReference type="EMBL" id="CAJVPY010001194">
    <property type="protein sequence ID" value="CAG8511288.1"/>
    <property type="molecule type" value="Genomic_DNA"/>
</dbReference>
<dbReference type="PANTHER" id="PTHR16189:SF3">
    <property type="entry name" value="AMINO ACID TRANSPORTER TRANSMEMBRANE DOMAIN-CONTAINING PROTEIN"/>
    <property type="match status" value="1"/>
</dbReference>
<keyword evidence="2 5" id="KW-0812">Transmembrane</keyword>
<keyword evidence="8" id="KW-1185">Reference proteome</keyword>
<organism evidence="7 8">
    <name type="scientific">Dentiscutata erythropus</name>
    <dbReference type="NCBI Taxonomy" id="1348616"/>
    <lineage>
        <taxon>Eukaryota</taxon>
        <taxon>Fungi</taxon>
        <taxon>Fungi incertae sedis</taxon>
        <taxon>Mucoromycota</taxon>
        <taxon>Glomeromycotina</taxon>
        <taxon>Glomeromycetes</taxon>
        <taxon>Diversisporales</taxon>
        <taxon>Gigasporaceae</taxon>
        <taxon>Dentiscutata</taxon>
    </lineage>
</organism>
<comment type="subcellular location">
    <subcellularLocation>
        <location evidence="1">Membrane</location>
    </subcellularLocation>
</comment>
<feature type="transmembrane region" description="Helical" evidence="5">
    <location>
        <begin position="41"/>
        <end position="66"/>
    </location>
</feature>
<evidence type="ECO:0000313" key="7">
    <source>
        <dbReference type="EMBL" id="CAG8511288.1"/>
    </source>
</evidence>
<name>A0A9N9F5W7_9GLOM</name>
<feature type="domain" description="Amino acid transporter transmembrane" evidence="6">
    <location>
        <begin position="10"/>
        <end position="300"/>
    </location>
</feature>
<sequence>MKLFESSNRIGFIGSVSILVSSMIGPGLMTIPLLFRSAGWITPLVMFLISISVAPTGALLLCEAIGSIPGNERFTKRIEYSKLCSLLITNRLGRVLAQIIIYAAIETFIITSITLSAQLLDNLLIDFLKISCGIGIYPEFGWICIRNLGNENGPFESRLMLFTIGFMITIFIAAPMTLMELSNNAKIQIARIPILGQEQDLVIKTVMFNYAFITTVPSLVNEMKRDISIRKVVWTSIFITTLCYVSLGIIGAMSIKMELTANLIMSIQKSELYNTFIGIINYLFPLILLAGVPVYAIVIRYNFLRSGTCKDKNVAVFFTILPWTLAIPFQTGYLLDLFTNWTVLVFICSANFIIPFWLYFLSRKKSKMIPLLTITQPKEDSTKVEEKELKAQIAKHLETHVNVPPTLEKTQDKNISEKLHNAAALYRNMSPDAVPISDIPEDFMIDSEFINNASLTIPPLTTMDPDLFSILLPSQPSTPQHPSTPRSISTDDDEFYGLFPAPKPFKAFFPNHEVVKNVNEEGGMVEKDELFSICIAWTAGILNFMRHS</sequence>
<feature type="transmembrane region" description="Helical" evidence="5">
    <location>
        <begin position="12"/>
        <end position="35"/>
    </location>
</feature>
<evidence type="ECO:0000256" key="5">
    <source>
        <dbReference type="SAM" id="Phobius"/>
    </source>
</evidence>
<keyword evidence="4 5" id="KW-0472">Membrane</keyword>
<feature type="transmembrane region" description="Helical" evidence="5">
    <location>
        <begin position="95"/>
        <end position="115"/>
    </location>
</feature>
<evidence type="ECO:0000256" key="4">
    <source>
        <dbReference type="ARBA" id="ARBA00023136"/>
    </source>
</evidence>
<comment type="caution">
    <text evidence="7">The sequence shown here is derived from an EMBL/GenBank/DDBJ whole genome shotgun (WGS) entry which is preliminary data.</text>
</comment>
<gene>
    <name evidence="7" type="ORF">DERYTH_LOCUS3398</name>
</gene>
<dbReference type="AlphaFoldDB" id="A0A9N9F5W7"/>
<evidence type="ECO:0000259" key="6">
    <source>
        <dbReference type="Pfam" id="PF01490"/>
    </source>
</evidence>
<protein>
    <submittedName>
        <fullName evidence="7">7059_t:CDS:1</fullName>
    </submittedName>
</protein>
<evidence type="ECO:0000256" key="2">
    <source>
        <dbReference type="ARBA" id="ARBA00022692"/>
    </source>
</evidence>
<reference evidence="7" key="1">
    <citation type="submission" date="2021-06" db="EMBL/GenBank/DDBJ databases">
        <authorList>
            <person name="Kallberg Y."/>
            <person name="Tangrot J."/>
            <person name="Rosling A."/>
        </authorList>
    </citation>
    <scope>NUCLEOTIDE SEQUENCE</scope>
    <source>
        <strain evidence="7">MA453B</strain>
    </source>
</reference>
<feature type="transmembrane region" description="Helical" evidence="5">
    <location>
        <begin position="160"/>
        <end position="181"/>
    </location>
</feature>
<dbReference type="InterPro" id="IPR013057">
    <property type="entry name" value="AA_transpt_TM"/>
</dbReference>
<feature type="transmembrane region" description="Helical" evidence="5">
    <location>
        <begin position="275"/>
        <end position="303"/>
    </location>
</feature>
<evidence type="ECO:0000256" key="3">
    <source>
        <dbReference type="ARBA" id="ARBA00022989"/>
    </source>
</evidence>
<feature type="transmembrane region" description="Helical" evidence="5">
    <location>
        <begin position="315"/>
        <end position="335"/>
    </location>
</feature>
<dbReference type="OrthoDB" id="294541at2759"/>